<dbReference type="AlphaFoldDB" id="A0A7W9Q1H4"/>
<evidence type="ECO:0000313" key="1">
    <source>
        <dbReference type="EMBL" id="MBB5931898.1"/>
    </source>
</evidence>
<gene>
    <name evidence="1" type="ORF">FHS34_007407</name>
</gene>
<name>A0A7W9Q1H4_9ACTN</name>
<sequence length="50" mass="5437">MADPVPVAAGLSGEEGAEQVARALPRVRAEVVFTYQRLMPVEKVIAGDWR</sequence>
<reference evidence="1 2" key="1">
    <citation type="submission" date="2020-08" db="EMBL/GenBank/DDBJ databases">
        <title>Genomic Encyclopedia of Type Strains, Phase III (KMG-III): the genomes of soil and plant-associated and newly described type strains.</title>
        <authorList>
            <person name="Whitman W."/>
        </authorList>
    </citation>
    <scope>NUCLEOTIDE SEQUENCE [LARGE SCALE GENOMIC DNA]</scope>
    <source>
        <strain evidence="1 2">CECT 3313</strain>
    </source>
</reference>
<organism evidence="1 2">
    <name type="scientific">Streptomyces echinatus</name>
    <dbReference type="NCBI Taxonomy" id="67293"/>
    <lineage>
        <taxon>Bacteria</taxon>
        <taxon>Bacillati</taxon>
        <taxon>Actinomycetota</taxon>
        <taxon>Actinomycetes</taxon>
        <taxon>Kitasatosporales</taxon>
        <taxon>Streptomycetaceae</taxon>
        <taxon>Streptomyces</taxon>
    </lineage>
</organism>
<evidence type="ECO:0000313" key="2">
    <source>
        <dbReference type="Proteomes" id="UP000585836"/>
    </source>
</evidence>
<dbReference type="Proteomes" id="UP000585836">
    <property type="component" value="Unassembled WGS sequence"/>
</dbReference>
<proteinExistence type="predicted"/>
<keyword evidence="2" id="KW-1185">Reference proteome</keyword>
<comment type="caution">
    <text evidence="1">The sequence shown here is derived from an EMBL/GenBank/DDBJ whole genome shotgun (WGS) entry which is preliminary data.</text>
</comment>
<protein>
    <submittedName>
        <fullName evidence="1">Uncharacterized protein</fullName>
    </submittedName>
</protein>
<accession>A0A7W9Q1H4</accession>
<dbReference type="EMBL" id="JACHJK010000019">
    <property type="protein sequence ID" value="MBB5931898.1"/>
    <property type="molecule type" value="Genomic_DNA"/>
</dbReference>